<dbReference type="FunFam" id="3.30.40.10:FF:000137">
    <property type="entry name" value="RanBP-type and C3HC4-type zinc finger-containing protein 1"/>
    <property type="match status" value="1"/>
</dbReference>
<dbReference type="InterPro" id="IPR013083">
    <property type="entry name" value="Znf_RING/FYVE/PHD"/>
</dbReference>
<dbReference type="GO" id="GO:0006400">
    <property type="term" value="P:tRNA modification"/>
    <property type="evidence" value="ECO:0007669"/>
    <property type="project" value="TreeGrafter"/>
</dbReference>
<feature type="domain" description="RING-type" evidence="20">
    <location>
        <begin position="303"/>
        <end position="351"/>
    </location>
</feature>
<evidence type="ECO:0000256" key="16">
    <source>
        <dbReference type="ARBA" id="ARBA00048718"/>
    </source>
</evidence>
<dbReference type="InterPro" id="IPR044066">
    <property type="entry name" value="TRIAD_supradom"/>
</dbReference>
<keyword evidence="7" id="KW-0677">Repeat</keyword>
<dbReference type="PROSITE" id="PS51873">
    <property type="entry name" value="TRIAD"/>
    <property type="match status" value="1"/>
</dbReference>
<evidence type="ECO:0000256" key="19">
    <source>
        <dbReference type="SAM" id="Phobius"/>
    </source>
</evidence>
<dbReference type="Pfam" id="PF22191">
    <property type="entry name" value="IBR_1"/>
    <property type="match status" value="1"/>
</dbReference>
<evidence type="ECO:0000256" key="6">
    <source>
        <dbReference type="ARBA" id="ARBA00022723"/>
    </source>
</evidence>
<feature type="compositionally biased region" description="Polar residues" evidence="18">
    <location>
        <begin position="946"/>
        <end position="957"/>
    </location>
</feature>
<evidence type="ECO:0000256" key="18">
    <source>
        <dbReference type="SAM" id="MobiDB-lite"/>
    </source>
</evidence>
<evidence type="ECO:0000256" key="9">
    <source>
        <dbReference type="ARBA" id="ARBA00022786"/>
    </source>
</evidence>
<comment type="function">
    <text evidence="12">Catalyzes the formation of 3-(3-amino-3-carboxypropyl)uridine (acp3U) at position 20 in the D-loop of several cytoplasmic tRNAs (acp3U(20)).</text>
</comment>
<keyword evidence="11" id="KW-0539">Nucleus</keyword>
<dbReference type="InterPro" id="IPR001841">
    <property type="entry name" value="Znf_RING"/>
</dbReference>
<dbReference type="FunFam" id="1.20.120.1750:FF:000001">
    <property type="entry name" value="RBR-type E3 ubiquitin transferase"/>
    <property type="match status" value="1"/>
</dbReference>
<name>A0AA39HDP7_9BILA</name>
<evidence type="ECO:0000256" key="10">
    <source>
        <dbReference type="ARBA" id="ARBA00022833"/>
    </source>
</evidence>
<dbReference type="PANTHER" id="PTHR15627">
    <property type="entry name" value="NATURAL KILLER CELL-SPECIFIC ANTIGEN KLIP1"/>
    <property type="match status" value="1"/>
</dbReference>
<dbReference type="PANTHER" id="PTHR15627:SF8">
    <property type="entry name" value="TRNA-URIDINE AMINOCARBOXYPROPYLTRANSFERASE 1"/>
    <property type="match status" value="1"/>
</dbReference>
<dbReference type="SUPFAM" id="SSF57850">
    <property type="entry name" value="RING/U-box"/>
    <property type="match status" value="3"/>
</dbReference>
<feature type="region of interest" description="Disordered" evidence="18">
    <location>
        <begin position="446"/>
        <end position="469"/>
    </location>
</feature>
<keyword evidence="10" id="KW-0862">Zinc</keyword>
<dbReference type="InterPro" id="IPR051521">
    <property type="entry name" value="tRNA_Mod/Golgi_Maint"/>
</dbReference>
<dbReference type="GO" id="GO:0008061">
    <property type="term" value="F:chitin binding"/>
    <property type="evidence" value="ECO:0007669"/>
    <property type="project" value="InterPro"/>
</dbReference>
<keyword evidence="5" id="KW-0819">tRNA processing</keyword>
<feature type="compositionally biased region" description="Low complexity" evidence="18">
    <location>
        <begin position="705"/>
        <end position="716"/>
    </location>
</feature>
<evidence type="ECO:0000256" key="14">
    <source>
        <dbReference type="ARBA" id="ARBA00039242"/>
    </source>
</evidence>
<feature type="compositionally biased region" description="Low complexity" evidence="18">
    <location>
        <begin position="449"/>
        <end position="464"/>
    </location>
</feature>
<dbReference type="GO" id="GO:0008270">
    <property type="term" value="F:zinc ion binding"/>
    <property type="evidence" value="ECO:0007669"/>
    <property type="project" value="UniProtKB-KW"/>
</dbReference>
<evidence type="ECO:0000256" key="8">
    <source>
        <dbReference type="ARBA" id="ARBA00022771"/>
    </source>
</evidence>
<dbReference type="SMART" id="SM01144">
    <property type="entry name" value="DTW"/>
    <property type="match status" value="1"/>
</dbReference>
<feature type="transmembrane region" description="Helical" evidence="19">
    <location>
        <begin position="596"/>
        <end position="626"/>
    </location>
</feature>
<dbReference type="InterPro" id="IPR002867">
    <property type="entry name" value="IBR_dom"/>
</dbReference>
<evidence type="ECO:0000256" key="5">
    <source>
        <dbReference type="ARBA" id="ARBA00022694"/>
    </source>
</evidence>
<accession>A0AA39HDP7</accession>
<evidence type="ECO:0000256" key="11">
    <source>
        <dbReference type="ARBA" id="ARBA00023242"/>
    </source>
</evidence>
<protein>
    <recommendedName>
        <fullName evidence="14">tRNA-uridine aminocarboxypropyltransferase 1</fullName>
        <ecNumber evidence="2">2.5.1.25</ecNumber>
    </recommendedName>
    <alternativeName>
        <fullName evidence="15">DTW domain-containing protein 1</fullName>
    </alternativeName>
</protein>
<dbReference type="InterPro" id="IPR006150">
    <property type="entry name" value="Cys_repeat_1"/>
</dbReference>
<dbReference type="SMART" id="SM00647">
    <property type="entry name" value="IBR"/>
    <property type="match status" value="2"/>
</dbReference>
<keyword evidence="4" id="KW-0949">S-adenosyl-L-methionine</keyword>
<feature type="region of interest" description="Disordered" evidence="18">
    <location>
        <begin position="175"/>
        <end position="202"/>
    </location>
</feature>
<reference evidence="22" key="1">
    <citation type="submission" date="2023-06" db="EMBL/GenBank/DDBJ databases">
        <title>Genomic analysis of the entomopathogenic nematode Steinernema hermaphroditum.</title>
        <authorList>
            <person name="Schwarz E.M."/>
            <person name="Heppert J.K."/>
            <person name="Baniya A."/>
            <person name="Schwartz H.T."/>
            <person name="Tan C.-H."/>
            <person name="Antoshechkin I."/>
            <person name="Sternberg P.W."/>
            <person name="Goodrich-Blair H."/>
            <person name="Dillman A.R."/>
        </authorList>
    </citation>
    <scope>NUCLEOTIDE SEQUENCE</scope>
    <source>
        <strain evidence="22">PS9179</strain>
        <tissue evidence="22">Whole animal</tissue>
    </source>
</reference>
<comment type="subcellular location">
    <subcellularLocation>
        <location evidence="1">Nucleus</location>
    </subcellularLocation>
</comment>
<keyword evidence="8 17" id="KW-0863">Zinc-finger</keyword>
<dbReference type="GO" id="GO:0005634">
    <property type="term" value="C:nucleus"/>
    <property type="evidence" value="ECO:0007669"/>
    <property type="project" value="UniProtKB-SubCell"/>
</dbReference>
<comment type="caution">
    <text evidence="22">The sequence shown here is derived from an EMBL/GenBank/DDBJ whole genome shotgun (WGS) entry which is preliminary data.</text>
</comment>
<evidence type="ECO:0000256" key="7">
    <source>
        <dbReference type="ARBA" id="ARBA00022737"/>
    </source>
</evidence>
<proteinExistence type="inferred from homology"/>
<dbReference type="SMART" id="SM00184">
    <property type="entry name" value="RING"/>
    <property type="match status" value="2"/>
</dbReference>
<dbReference type="EMBL" id="JAUCMV010000004">
    <property type="protein sequence ID" value="KAK0403695.1"/>
    <property type="molecule type" value="Genomic_DNA"/>
</dbReference>
<evidence type="ECO:0000259" key="20">
    <source>
        <dbReference type="PROSITE" id="PS50089"/>
    </source>
</evidence>
<evidence type="ECO:0000259" key="21">
    <source>
        <dbReference type="PROSITE" id="PS51873"/>
    </source>
</evidence>
<evidence type="ECO:0000256" key="12">
    <source>
        <dbReference type="ARBA" id="ARBA00037050"/>
    </source>
</evidence>
<comment type="similarity">
    <text evidence="13">Belongs to the TDD superfamily. DTWD1 family.</text>
</comment>
<gene>
    <name evidence="22" type="ORF">QR680_017072</name>
</gene>
<dbReference type="Proteomes" id="UP001175271">
    <property type="component" value="Unassembled WGS sequence"/>
</dbReference>
<evidence type="ECO:0000256" key="13">
    <source>
        <dbReference type="ARBA" id="ARBA00038290"/>
    </source>
</evidence>
<evidence type="ECO:0000256" key="17">
    <source>
        <dbReference type="PROSITE-ProRule" id="PRU00175"/>
    </source>
</evidence>
<feature type="region of interest" description="Disordered" evidence="18">
    <location>
        <begin position="248"/>
        <end position="290"/>
    </location>
</feature>
<feature type="region of interest" description="Disordered" evidence="18">
    <location>
        <begin position="820"/>
        <end position="845"/>
    </location>
</feature>
<keyword evidence="3" id="KW-0808">Transferase</keyword>
<feature type="compositionally biased region" description="Low complexity" evidence="18">
    <location>
        <begin position="46"/>
        <end position="55"/>
    </location>
</feature>
<feature type="transmembrane region" description="Helical" evidence="19">
    <location>
        <begin position="542"/>
        <end position="575"/>
    </location>
</feature>
<evidence type="ECO:0000256" key="3">
    <source>
        <dbReference type="ARBA" id="ARBA00022679"/>
    </source>
</evidence>
<feature type="compositionally biased region" description="Polar residues" evidence="18">
    <location>
        <begin position="175"/>
        <end position="187"/>
    </location>
</feature>
<keyword evidence="9" id="KW-0833">Ubl conjugation pathway</keyword>
<dbReference type="EC" id="2.5.1.25" evidence="2"/>
<evidence type="ECO:0000313" key="23">
    <source>
        <dbReference type="Proteomes" id="UP001175271"/>
    </source>
</evidence>
<organism evidence="22 23">
    <name type="scientific">Steinernema hermaphroditum</name>
    <dbReference type="NCBI Taxonomy" id="289476"/>
    <lineage>
        <taxon>Eukaryota</taxon>
        <taxon>Metazoa</taxon>
        <taxon>Ecdysozoa</taxon>
        <taxon>Nematoda</taxon>
        <taxon>Chromadorea</taxon>
        <taxon>Rhabditida</taxon>
        <taxon>Tylenchina</taxon>
        <taxon>Panagrolaimomorpha</taxon>
        <taxon>Strongyloidoidea</taxon>
        <taxon>Steinernematidae</taxon>
        <taxon>Steinernema</taxon>
    </lineage>
</organism>
<feature type="compositionally biased region" description="Gly residues" evidence="18">
    <location>
        <begin position="695"/>
        <end position="704"/>
    </location>
</feature>
<keyword evidence="19" id="KW-0472">Membrane</keyword>
<feature type="region of interest" description="Disordered" evidence="18">
    <location>
        <begin position="39"/>
        <end position="109"/>
    </location>
</feature>
<feature type="region of interest" description="Disordered" evidence="18">
    <location>
        <begin position="685"/>
        <end position="716"/>
    </location>
</feature>
<dbReference type="CDD" id="cd20355">
    <property type="entry name" value="Rcat_RBR_RNF19"/>
    <property type="match status" value="1"/>
</dbReference>
<keyword evidence="23" id="KW-1185">Reference proteome</keyword>
<dbReference type="SUPFAM" id="SSF57625">
    <property type="entry name" value="Invertebrate chitin-binding proteins"/>
    <property type="match status" value="1"/>
</dbReference>
<dbReference type="CDD" id="cd20338">
    <property type="entry name" value="BRcat_RBR_RNF19"/>
    <property type="match status" value="1"/>
</dbReference>
<evidence type="ECO:0000313" key="22">
    <source>
        <dbReference type="EMBL" id="KAK0403695.1"/>
    </source>
</evidence>
<dbReference type="PROSITE" id="PS50089">
    <property type="entry name" value="ZF_RING_2"/>
    <property type="match status" value="1"/>
</dbReference>
<feature type="region of interest" description="Disordered" evidence="18">
    <location>
        <begin position="944"/>
        <end position="1000"/>
    </location>
</feature>
<dbReference type="InterPro" id="IPR005636">
    <property type="entry name" value="DTW"/>
</dbReference>
<dbReference type="GO" id="GO:0016432">
    <property type="term" value="F:tRNA-uridine aminocarboxypropyltransferase activity"/>
    <property type="evidence" value="ECO:0007669"/>
    <property type="project" value="UniProtKB-EC"/>
</dbReference>
<dbReference type="SMART" id="SM00289">
    <property type="entry name" value="WR1"/>
    <property type="match status" value="12"/>
</dbReference>
<sequence>MSSKMQKKSLGTVVECSETADDCASLLVDGHPQVPLVKTGSFAENASTRSATTTDTDVEAGRPSSSGMSAKGDKESPHRAKHRRFFGFKRSSTGDAPEPAEPSRDTRRNPIGVRIADFLNNLTPGIGVVYERNRSGSAHAELKSNEESSRHMSSRYEDGISPTQALTEHINQKLQEAAQNSASSLSHSGAGEGAVNEDSVCTEQTENDKLLDKWITTKRIPSLSKADTLSKSSVVSIAETASLSSAKHKHSAVHTSLSKAPSGSLKMQDTDASSDALATPPSRRALSQSTGLSLLSGKKLRECPLCVMKLPATHFPKLTCCSHRSCRSCLVQYLQVEIMESRIVISCPECSEILHPTDIYQLMIDHPDILEKYENFSLRRVLMTDPDTRWCPAPDCTYAVIANSCAACPQLQCERPGCGTLFCYHCKSNWHANQTCDEARRERGRRDVGAGSSNGTGASSSVTNPIGTGDLGRLKRGDIKACPRCRTYIVKMNDGSCNHMVCAMCSAEFCWLCLKEISDLHYLSPTGCTFWGKKPWTRKKKLLWQIGTLIGAPVGIALIAGLAIPGIICGVPVFVGRKVHQRFIHHKKMRRRLVTAASIAGSLVVSPVLAVMAVGVGVPIMLAYVYGVVPLSLCRNGGCGSGNDDADGRPEDIDDDDLWQITNDSQEHYRLLQQDTDRHLDGTSVVTGHMSINSGGAGPSGSGAGQSSSTGVGASGSVATGRLQVQAEMCRRRPSVESGITSLGEKCNYEEASTKAMAGSQYCDDKSVHTVYSGGQCEAVSYCEEIASTRALAGSVHDAKSLTDSSCGAKFCTHHASVEGKTSSGNSHAVAGNRERDMSPVGGSSDDCVSCQGSKGLSTSTRNVVVAVKSNENGGEVMLMSDEAVREMQLANPGTFDLCRQSGIYGSTSSDGSTSAYENNDPFHVRAMMDTLKQMVADDAPIKSTAVPSTSGVNSGSHRPPNSRRDTSNKSLTLGRSSSSKSVTAGVKPSSSDKATETVVTEQPTTVCATMVGPHSVKVIPKRSITLTSSESVFDHFEPSEQSSLQPKQPKRRYWVMASSGFKISSFEGIGKVTERIVCASCGRKRMYFCYDCRVFVPGVEELVPRLKLPVAVDVIKHRMEKNGKSTAIHCLMTAPESTRLFDSPELPDYTDAKNTVLYPTPEATSIEDYVKAHGPVQRFVFLDATWWQVGGLKQQKALDGLPTVMLRSYKTKFWRPQKGYSDEYLATIEAIYYAVRENFEASEEIPYDGSFDDLLWWFYYFRSKIDEDVFSRNRGQTAVVGSSEAMQSRVLLALLLATCVFAKGAEEALKPLADPPPAENESFSGRLCMTVELFKPSADPSAFFECAPLSDDEVHEFGLEERYLGVWSLRDCPKGFEFDEAKQRCVEKKKLRRQQALCSQNPSSIGCAQTCRASNLNPQVGSTCDWLSATLMADPLSAQYFFQCSPVNPNAACGEWVRVPCNPGTAFQPSSQICVADAIPSSPCGGGSTPVCGCAQRPSAPVGMCPGTTTCQQNVCCQSVQSPLMIQKHPGGLCVGTGALPVASCNYPCPASTQCQPNIGCCPVASLQPLPPPPGGLLVPAIVTCPNGSPAGMQCGQLNQCPPNMGCFQGACCPMACPSGQNPSGFCANGGCSGGGSCYQPAGCCCAAAEPLRLPICANGQSSTVPCTSNAQCGTAMECTSGGCCPMAFCPSGIQSTGRCPLGGGCAPGSLCVDGHCCPLPQCPGGQLASRMCQKNAECGIGMECAAGGCCPLPMCPSGGIAVARCSPGCGGGQQCVNGACCPLPRCPNGIFAASTCTGGFQCGPGMECANGGCCPLPTCPSGVTASQRCQIGGGCPSGQICENGICCPMPVCSNQQVALQMCGVANSCPMGYVCEGRGCCPEPMPLCPNGGRATQKCFRGSECPPGYGCSNLGGCCLLSYEPVCPLNLNPVCQCSPTSACPALSTCNMGTCCTSAVASTSQVPGATCQHSSQCNGFASSCSSCLQNVCVCVNGASSNGAACQQTAPLLVQKARSGCDQYGSPCRFVISTARRKPLFAPVGNTTETPLWFNVASKRRCITNSMERGFDPDSTCLPNEKCINGECKMKLWPGEYGCSEDIECSARCPNTYCERRSDKNVSQCQCRNGLLLYGRCFERCPPGFHESGAYCMHDDEERFWKDADAQDNLKQLLNRSQC</sequence>
<feature type="compositionally biased region" description="Polar residues" evidence="18">
    <location>
        <begin position="257"/>
        <end position="273"/>
    </location>
</feature>
<evidence type="ECO:0000256" key="2">
    <source>
        <dbReference type="ARBA" id="ARBA00012386"/>
    </source>
</evidence>
<dbReference type="Pfam" id="PF01485">
    <property type="entry name" value="IBR"/>
    <property type="match status" value="1"/>
</dbReference>
<feature type="domain" description="RING-type" evidence="21">
    <location>
        <begin position="299"/>
        <end position="532"/>
    </location>
</feature>
<keyword evidence="19" id="KW-1133">Transmembrane helix</keyword>
<evidence type="ECO:0000256" key="4">
    <source>
        <dbReference type="ARBA" id="ARBA00022691"/>
    </source>
</evidence>
<dbReference type="Gene3D" id="1.20.120.1750">
    <property type="match status" value="1"/>
</dbReference>
<keyword evidence="6" id="KW-0479">Metal-binding</keyword>
<dbReference type="Gene3D" id="3.30.40.10">
    <property type="entry name" value="Zinc/RING finger domain, C3HC4 (zinc finger)"/>
    <property type="match status" value="1"/>
</dbReference>
<keyword evidence="19" id="KW-0812">Transmembrane</keyword>
<dbReference type="InterPro" id="IPR036508">
    <property type="entry name" value="Chitin-bd_dom_sf"/>
</dbReference>
<comment type="catalytic activity">
    <reaction evidence="16">
        <text>a uridine in tRNA + S-adenosyl-L-methionine = a 3-[(3S)-3-amino-3-carboxypropyl]uridine in tRNA + S-methyl-5'-thioadenosine + H(+)</text>
        <dbReference type="Rhea" id="RHEA:62432"/>
        <dbReference type="Rhea" id="RHEA-COMP:13339"/>
        <dbReference type="Rhea" id="RHEA-COMP:16092"/>
        <dbReference type="ChEBI" id="CHEBI:15378"/>
        <dbReference type="ChEBI" id="CHEBI:17509"/>
        <dbReference type="ChEBI" id="CHEBI:59789"/>
        <dbReference type="ChEBI" id="CHEBI:65315"/>
        <dbReference type="ChEBI" id="CHEBI:82930"/>
        <dbReference type="EC" id="2.5.1.25"/>
    </reaction>
</comment>
<evidence type="ECO:0000256" key="1">
    <source>
        <dbReference type="ARBA" id="ARBA00004123"/>
    </source>
</evidence>
<feature type="compositionally biased region" description="Low complexity" evidence="18">
    <location>
        <begin position="969"/>
        <end position="982"/>
    </location>
</feature>
<dbReference type="Pfam" id="PF03942">
    <property type="entry name" value="DTW"/>
    <property type="match status" value="1"/>
</dbReference>
<evidence type="ECO:0000256" key="15">
    <source>
        <dbReference type="ARBA" id="ARBA00042508"/>
    </source>
</evidence>